<dbReference type="GO" id="GO:0015944">
    <property type="term" value="P:formate oxidation"/>
    <property type="evidence" value="ECO:0007669"/>
    <property type="project" value="UniProtKB-ARBA"/>
</dbReference>
<evidence type="ECO:0000256" key="9">
    <source>
        <dbReference type="ARBA" id="ARBA00022764"/>
    </source>
</evidence>
<evidence type="ECO:0000256" key="13">
    <source>
        <dbReference type="ARBA" id="ARBA00023014"/>
    </source>
</evidence>
<comment type="similarity">
    <text evidence="4">Belongs to the prokaryotic molybdopterin-containing oxidoreductase family.</text>
</comment>
<evidence type="ECO:0000256" key="5">
    <source>
        <dbReference type="ARBA" id="ARBA00022485"/>
    </source>
</evidence>
<dbReference type="SUPFAM" id="SSF53706">
    <property type="entry name" value="Formate dehydrogenase/DMSO reductase, domains 1-3"/>
    <property type="match status" value="1"/>
</dbReference>
<dbReference type="PANTHER" id="PTHR43598:SF1">
    <property type="entry name" value="FORMATE DEHYDROGENASE-O MAJOR SUBUNIT"/>
    <property type="match status" value="1"/>
</dbReference>
<feature type="domain" description="4Fe-4S Mo/W bis-MGD-type" evidence="15">
    <location>
        <begin position="43"/>
        <end position="106"/>
    </location>
</feature>
<keyword evidence="11" id="KW-0560">Oxidoreductase</keyword>
<keyword evidence="6" id="KW-0500">Molybdenum</keyword>
<dbReference type="Gene3D" id="3.40.50.740">
    <property type="match status" value="1"/>
</dbReference>
<keyword evidence="5" id="KW-0004">4Fe-4S</keyword>
<keyword evidence="12" id="KW-0408">Iron</keyword>
<dbReference type="STRING" id="1798183.GA0061080_100680"/>
<keyword evidence="8" id="KW-0732">Signal</keyword>
<dbReference type="Gene3D" id="2.40.40.20">
    <property type="match status" value="1"/>
</dbReference>
<reference evidence="17" key="1">
    <citation type="submission" date="2016-08" db="EMBL/GenBank/DDBJ databases">
        <authorList>
            <person name="Varghese N."/>
            <person name="Submissions Spin"/>
        </authorList>
    </citation>
    <scope>NUCLEOTIDE SEQUENCE [LARGE SCALE GENOMIC DNA]</scope>
    <source>
        <strain evidence="17">R-53144</strain>
    </source>
</reference>
<evidence type="ECO:0000256" key="3">
    <source>
        <dbReference type="ARBA" id="ARBA00004418"/>
    </source>
</evidence>
<evidence type="ECO:0000256" key="8">
    <source>
        <dbReference type="ARBA" id="ARBA00022729"/>
    </source>
</evidence>
<dbReference type="FunFam" id="3.30.200.210:FF:000003">
    <property type="entry name" value="Formate dehydrogenase-N subunit alpha"/>
    <property type="match status" value="1"/>
</dbReference>
<dbReference type="CDD" id="cd02792">
    <property type="entry name" value="MopB_CT_Formate-Dh-Na-like"/>
    <property type="match status" value="1"/>
</dbReference>
<comment type="subcellular location">
    <subcellularLocation>
        <location evidence="3">Periplasm</location>
    </subcellularLocation>
</comment>
<dbReference type="GO" id="GO:0008863">
    <property type="term" value="F:formate dehydrogenase (NAD+) activity"/>
    <property type="evidence" value="ECO:0007669"/>
    <property type="project" value="InterPro"/>
</dbReference>
<dbReference type="Pfam" id="PF04879">
    <property type="entry name" value="Molybdop_Fe4S4"/>
    <property type="match status" value="1"/>
</dbReference>
<dbReference type="FunFam" id="3.40.228.10:FF:000009">
    <property type="entry name" value="Formate dehydrogenase, alpha subunit, selenocysteine-containing"/>
    <property type="match status" value="1"/>
</dbReference>
<dbReference type="InterPro" id="IPR006443">
    <property type="entry name" value="Formate-DH-alph_fdnG"/>
</dbReference>
<evidence type="ECO:0000256" key="2">
    <source>
        <dbReference type="ARBA" id="ARBA00001966"/>
    </source>
</evidence>
<dbReference type="EMBL" id="FMBA01000006">
    <property type="protein sequence ID" value="SCB85905.1"/>
    <property type="molecule type" value="Genomic_DNA"/>
</dbReference>
<organism evidence="16 17">
    <name type="scientific">Gilliamella intestini</name>
    <dbReference type="NCBI Taxonomy" id="1798183"/>
    <lineage>
        <taxon>Bacteria</taxon>
        <taxon>Pseudomonadati</taxon>
        <taxon>Pseudomonadota</taxon>
        <taxon>Gammaproteobacteria</taxon>
        <taxon>Orbales</taxon>
        <taxon>Orbaceae</taxon>
        <taxon>Gilliamella</taxon>
    </lineage>
</organism>
<comment type="cofactor">
    <cofactor evidence="1">
        <name>Mo-bis(molybdopterin guanine dinucleotide)</name>
        <dbReference type="ChEBI" id="CHEBI:60539"/>
    </cofactor>
</comment>
<dbReference type="Proteomes" id="UP000199698">
    <property type="component" value="Unassembled WGS sequence"/>
</dbReference>
<dbReference type="InterPro" id="IPR006656">
    <property type="entry name" value="Mopterin_OxRdtase"/>
</dbReference>
<dbReference type="GO" id="GO:0043546">
    <property type="term" value="F:molybdopterin cofactor binding"/>
    <property type="evidence" value="ECO:0007669"/>
    <property type="project" value="InterPro"/>
</dbReference>
<evidence type="ECO:0000313" key="17">
    <source>
        <dbReference type="Proteomes" id="UP000199698"/>
    </source>
</evidence>
<dbReference type="FunFam" id="2.40.40.20:FF:000017">
    <property type="entry name" value="Formate dehydrogenase, alpha subunit"/>
    <property type="match status" value="1"/>
</dbReference>
<dbReference type="Pfam" id="PF01568">
    <property type="entry name" value="Molydop_binding"/>
    <property type="match status" value="1"/>
</dbReference>
<dbReference type="InterPro" id="IPR006963">
    <property type="entry name" value="Mopterin_OxRdtase_4Fe-4S_dom"/>
</dbReference>
<dbReference type="GO" id="GO:0030151">
    <property type="term" value="F:molybdenum ion binding"/>
    <property type="evidence" value="ECO:0007669"/>
    <property type="project" value="TreeGrafter"/>
</dbReference>
<dbReference type="InterPro" id="IPR027467">
    <property type="entry name" value="MopterinOxRdtase_cofactor_BS"/>
</dbReference>
<dbReference type="CDD" id="cd02752">
    <property type="entry name" value="MopB_Formate-Dh-Na-like"/>
    <property type="match status" value="1"/>
</dbReference>
<keyword evidence="14" id="KW-0520">NAD</keyword>
<protein>
    <submittedName>
        <fullName evidence="16">Formate dehydrogenase (Quinone-dependent) catalytic subunit</fullName>
    </submittedName>
</protein>
<evidence type="ECO:0000313" key="16">
    <source>
        <dbReference type="EMBL" id="SCB85905.1"/>
    </source>
</evidence>
<sequence length="1022" mass="113587">MLFNRRQFFKICAGGMAGTTVATLGLAPNLALAQTRQFKLLKSKETRNNCTYCSVGCGMLLYSRGDGAKNAESSIFHVEGDPDHPVSRGSLCPKGAGVLDFIKSENRVKYPQYRAPGSDKWQKISWDEAIDRIARLMKADRDKNFIEKNEKGTTVNRWTTTGWLVTSAASNETGWLAFKVARALGMLSLETQARVCHGPSVSSLAATFGRGAMTNNWNDIKNANVVIVMGGNAAEAHPVGFKWAIEAKINNGAELIVIDPRFQRTASVADHYVPIRSGSDIAFLLGIINYLITHNEVNFEYLVTHSNASLIVHDDFNFDANSGLFSGYDATNRQYDQTSWAYQKDENGYALRDKTLSHPRCVWNLLKQHVSRYTPEMVNKVTGSPIDGFLHVCRSLASTKTNDRAATFLYALGWTQHTYGSQIIRTAAMIQLLLGNIGVMGGGINALRGHSNIQGLTDVGLLSNRLPAYLDLPKESQVSLAQYLDEKTPKPLGPSEVNFWGNYPKFFVSFMKSMYGDKSTQDNDWGFDWLPKWDKTYDVLRFSKMMRDGQANGFICQGFNPLAALPDKNSIREGLSNLKFLVSIDPMPTETAEFWKNHGESNDVDSSKIQTEVFRLPSNCFAEENGTIVNSSRWLQWHWAAARPPYEALYDPEIIARIFLRIKELYAEEGGAYHEPIDNLVWDYQNPEGPAAEELAKDYNGRALANITDTNGNVILKKGQLLSGFSQLKADGTTSSGIWIFCGCWTEQGNQMARRDPSDPSGKGVHAGWAWAWPMNRRVLYNRASADENGKPWDPKRVLVKWNGSSWVGNDVPDFTATLSPSVGAGAFIMNNDGLGGLFCLNRLVDGPFPEHYEPFETPITNNPLHPNQISSPVARAFKEDLARLGNASEFPYVGTTYSITEHFHFWTQHARLASITQPEQFIELSENLANKKGIKLGDTVKVTSYRGYIKAKAVVTKRLPTLTVDGKEIETIGIPIVWGFTGQTKKGFLVNELTPHLGDANSQTPEYKSFLVNIEKVTSAA</sequence>
<dbReference type="AlphaFoldDB" id="A0A1C3ZUC1"/>
<dbReference type="Pfam" id="PF00384">
    <property type="entry name" value="Molybdopterin"/>
    <property type="match status" value="1"/>
</dbReference>
<dbReference type="GO" id="GO:0009055">
    <property type="term" value="F:electron transfer activity"/>
    <property type="evidence" value="ECO:0007669"/>
    <property type="project" value="InterPro"/>
</dbReference>
<dbReference type="PROSITE" id="PS51669">
    <property type="entry name" value="4FE4S_MOW_BIS_MGD"/>
    <property type="match status" value="1"/>
</dbReference>
<dbReference type="SMART" id="SM00926">
    <property type="entry name" value="Molybdop_Fe4S4"/>
    <property type="match status" value="1"/>
</dbReference>
<evidence type="ECO:0000256" key="14">
    <source>
        <dbReference type="ARBA" id="ARBA00023027"/>
    </source>
</evidence>
<dbReference type="FunFam" id="3.40.228.10:FF:000006">
    <property type="entry name" value="Formate dehydrogenase, alpha subunit, selenocysteine-containing"/>
    <property type="match status" value="1"/>
</dbReference>
<accession>A0A1C3ZUC1</accession>
<dbReference type="GO" id="GO:0042597">
    <property type="term" value="C:periplasmic space"/>
    <property type="evidence" value="ECO:0007669"/>
    <property type="project" value="UniProtKB-SubCell"/>
</dbReference>
<evidence type="ECO:0000259" key="15">
    <source>
        <dbReference type="PROSITE" id="PS51669"/>
    </source>
</evidence>
<dbReference type="OrthoDB" id="9810782at2"/>
<evidence type="ECO:0000256" key="12">
    <source>
        <dbReference type="ARBA" id="ARBA00023004"/>
    </source>
</evidence>
<gene>
    <name evidence="16" type="ORF">GA0061080_100680</name>
</gene>
<keyword evidence="10" id="KW-0712">Selenocysteine</keyword>
<dbReference type="GO" id="GO:0051539">
    <property type="term" value="F:4 iron, 4 sulfur cluster binding"/>
    <property type="evidence" value="ECO:0007669"/>
    <property type="project" value="UniProtKB-KW"/>
</dbReference>
<dbReference type="Gene3D" id="3.40.228.10">
    <property type="entry name" value="Dimethylsulfoxide Reductase, domain 2"/>
    <property type="match status" value="2"/>
</dbReference>
<evidence type="ECO:0000256" key="1">
    <source>
        <dbReference type="ARBA" id="ARBA00001942"/>
    </source>
</evidence>
<evidence type="ECO:0000256" key="4">
    <source>
        <dbReference type="ARBA" id="ARBA00010312"/>
    </source>
</evidence>
<keyword evidence="9" id="KW-0574">Periplasm</keyword>
<evidence type="ECO:0000256" key="10">
    <source>
        <dbReference type="ARBA" id="ARBA00022933"/>
    </source>
</evidence>
<dbReference type="SUPFAM" id="SSF50692">
    <property type="entry name" value="ADC-like"/>
    <property type="match status" value="1"/>
</dbReference>
<dbReference type="RefSeq" id="WP_091120727.1">
    <property type="nucleotide sequence ID" value="NZ_FMBA01000006.1"/>
</dbReference>
<keyword evidence="7" id="KW-0479">Metal-binding</keyword>
<dbReference type="InterPro" id="IPR006311">
    <property type="entry name" value="TAT_signal"/>
</dbReference>
<comment type="cofactor">
    <cofactor evidence="2">
        <name>[4Fe-4S] cluster</name>
        <dbReference type="ChEBI" id="CHEBI:49883"/>
    </cofactor>
</comment>
<keyword evidence="13" id="KW-0411">Iron-sulfur</keyword>
<proteinExistence type="inferred from homology"/>
<dbReference type="Gene3D" id="3.30.200.210">
    <property type="match status" value="1"/>
</dbReference>
<dbReference type="GO" id="GO:0009326">
    <property type="term" value="C:formate dehydrogenase complex"/>
    <property type="evidence" value="ECO:0007669"/>
    <property type="project" value="UniProtKB-ARBA"/>
</dbReference>
<dbReference type="InterPro" id="IPR009010">
    <property type="entry name" value="Asp_de-COase-like_dom_sf"/>
</dbReference>
<dbReference type="GO" id="GO:0036397">
    <property type="term" value="F:formate dehydrogenase (quinone) activity"/>
    <property type="evidence" value="ECO:0007669"/>
    <property type="project" value="UniProtKB-ARBA"/>
</dbReference>
<evidence type="ECO:0000256" key="6">
    <source>
        <dbReference type="ARBA" id="ARBA00022505"/>
    </source>
</evidence>
<name>A0A1C3ZUC1_9GAMM</name>
<dbReference type="PROSITE" id="PS51318">
    <property type="entry name" value="TAT"/>
    <property type="match status" value="1"/>
</dbReference>
<dbReference type="NCBIfam" id="TIGR01553">
    <property type="entry name" value="formate-DH-alph"/>
    <property type="match status" value="1"/>
</dbReference>
<evidence type="ECO:0000256" key="11">
    <source>
        <dbReference type="ARBA" id="ARBA00023002"/>
    </source>
</evidence>
<dbReference type="PANTHER" id="PTHR43598">
    <property type="entry name" value="TUNGSTEN-CONTAINING FORMYLMETHANOFURAN DEHYDROGENASE 2 SUBUNIT B"/>
    <property type="match status" value="1"/>
</dbReference>
<evidence type="ECO:0000256" key="7">
    <source>
        <dbReference type="ARBA" id="ARBA00022723"/>
    </source>
</evidence>
<keyword evidence="17" id="KW-1185">Reference proteome</keyword>
<dbReference type="FunFam" id="3.40.50.740:FF:000007">
    <property type="entry name" value="Formate dehydrogenase, alpha subunit, selenocysteine-containing"/>
    <property type="match status" value="1"/>
</dbReference>
<dbReference type="GO" id="GO:0047111">
    <property type="term" value="F:formate dehydrogenase (cytochrome-c-553) activity"/>
    <property type="evidence" value="ECO:0007669"/>
    <property type="project" value="InterPro"/>
</dbReference>
<dbReference type="PROSITE" id="PS00551">
    <property type="entry name" value="MOLYBDOPTERIN_PROK_1"/>
    <property type="match status" value="1"/>
</dbReference>
<dbReference type="InterPro" id="IPR006657">
    <property type="entry name" value="MoPterin_dinucl-bd_dom"/>
</dbReference>
<dbReference type="GO" id="GO:0009061">
    <property type="term" value="P:anaerobic respiration"/>
    <property type="evidence" value="ECO:0007669"/>
    <property type="project" value="TreeGrafter"/>
</dbReference>